<reference evidence="2" key="1">
    <citation type="submission" date="2019-05" db="EMBL/GenBank/DDBJ databases">
        <title>Whole genome sequencing of Pseudanabaena catenata USMAC16.</title>
        <authorList>
            <person name="Khan Z."/>
            <person name="Omar W.M."/>
            <person name="Convey P."/>
            <person name="Merican F."/>
            <person name="Najimudin N."/>
        </authorList>
    </citation>
    <scope>NUCLEOTIDE SEQUENCE</scope>
    <source>
        <strain evidence="2">USMAC16</strain>
    </source>
</reference>
<dbReference type="Pfam" id="PF07669">
    <property type="entry name" value="Eco57I"/>
    <property type="match status" value="1"/>
</dbReference>
<sequence length="352" mass="39541">MTNKVMSFFMASACSQEQKLGKKPKMYQPIFEITPEIEQHFDSPLRVKAEATVEAIALSKSISTATSQQQVELAKASGWGTLTDIWVKANHQGNTWQHRCHEKLSQLLTQAEIQAAKSATATAYQTSFEVIRAMWDLLGDIGFTGGAIVEPACNTLAFMGCQPALMRERSQWVSIELDPIFAQIARLLYPEALIYAQGFETVSLSDNSFDLAIGNVPFGNYKLYDPRYAHLNLSIHNYFLAKCTDLVRENGLIAMITSCFTLDAANTSFRKYLASKLELVTAIRLPDIAFKRFANTEVVADILVFRKLTETELRATNQKNYQYPDWVKTAPSGQHTVNQQPIMINQWFVESA</sequence>
<dbReference type="RefSeq" id="WP_040689628.1">
    <property type="nucleotide sequence ID" value="NZ_VBTY01000233.1"/>
</dbReference>
<accession>A0A9X4MIL5</accession>
<dbReference type="SUPFAM" id="SSF53335">
    <property type="entry name" value="S-adenosyl-L-methionine-dependent methyltransferases"/>
    <property type="match status" value="1"/>
</dbReference>
<dbReference type="InterPro" id="IPR029063">
    <property type="entry name" value="SAM-dependent_MTases_sf"/>
</dbReference>
<keyword evidence="2" id="KW-0808">Transferase</keyword>
<dbReference type="PANTHER" id="PTHR41313">
    <property type="entry name" value="ADENINE-SPECIFIC METHYLTRANSFERASE"/>
    <property type="match status" value="1"/>
</dbReference>
<dbReference type="EMBL" id="VBTY01000233">
    <property type="protein sequence ID" value="MDG3496824.1"/>
    <property type="molecule type" value="Genomic_DNA"/>
</dbReference>
<keyword evidence="2" id="KW-0489">Methyltransferase</keyword>
<evidence type="ECO:0000313" key="3">
    <source>
        <dbReference type="Proteomes" id="UP001152872"/>
    </source>
</evidence>
<protein>
    <submittedName>
        <fullName evidence="2">SAM-dependent methyltransferase</fullName>
    </submittedName>
</protein>
<organism evidence="2 3">
    <name type="scientific">Pseudanabaena catenata USMAC16</name>
    <dbReference type="NCBI Taxonomy" id="1855837"/>
    <lineage>
        <taxon>Bacteria</taxon>
        <taxon>Bacillati</taxon>
        <taxon>Cyanobacteriota</taxon>
        <taxon>Cyanophyceae</taxon>
        <taxon>Pseudanabaenales</taxon>
        <taxon>Pseudanabaenaceae</taxon>
        <taxon>Pseudanabaena</taxon>
    </lineage>
</organism>
<dbReference type="InterPro" id="IPR011639">
    <property type="entry name" value="MethylTrfase_TaqI-like_dom"/>
</dbReference>
<name>A0A9X4MIL5_9CYAN</name>
<keyword evidence="3" id="KW-1185">Reference proteome</keyword>
<dbReference type="Proteomes" id="UP001152872">
    <property type="component" value="Unassembled WGS sequence"/>
</dbReference>
<dbReference type="GO" id="GO:0009007">
    <property type="term" value="F:site-specific DNA-methyltransferase (adenine-specific) activity"/>
    <property type="evidence" value="ECO:0007669"/>
    <property type="project" value="UniProtKB-EC"/>
</dbReference>
<dbReference type="Gene3D" id="3.40.50.150">
    <property type="entry name" value="Vaccinia Virus protein VP39"/>
    <property type="match status" value="1"/>
</dbReference>
<evidence type="ECO:0000313" key="2">
    <source>
        <dbReference type="EMBL" id="MDG3496824.1"/>
    </source>
</evidence>
<evidence type="ECO:0000259" key="1">
    <source>
        <dbReference type="Pfam" id="PF07669"/>
    </source>
</evidence>
<comment type="caution">
    <text evidence="2">The sequence shown here is derived from an EMBL/GenBank/DDBJ whole genome shotgun (WGS) entry which is preliminary data.</text>
</comment>
<dbReference type="GO" id="GO:0006304">
    <property type="term" value="P:DNA modification"/>
    <property type="evidence" value="ECO:0007669"/>
    <property type="project" value="InterPro"/>
</dbReference>
<feature type="domain" description="Type II methyltransferase M.TaqI-like" evidence="1">
    <location>
        <begin position="195"/>
        <end position="281"/>
    </location>
</feature>
<dbReference type="GO" id="GO:0032259">
    <property type="term" value="P:methylation"/>
    <property type="evidence" value="ECO:0007669"/>
    <property type="project" value="UniProtKB-KW"/>
</dbReference>
<gene>
    <name evidence="2" type="ORF">FEV09_19985</name>
</gene>
<proteinExistence type="predicted"/>
<dbReference type="PANTHER" id="PTHR41313:SF1">
    <property type="entry name" value="DNA METHYLASE ADENINE-SPECIFIC DOMAIN-CONTAINING PROTEIN"/>
    <property type="match status" value="1"/>
</dbReference>
<dbReference type="InterPro" id="IPR052933">
    <property type="entry name" value="DNA_Protect_Modify"/>
</dbReference>
<dbReference type="AlphaFoldDB" id="A0A9X4MIL5"/>